<dbReference type="CDD" id="cd07187">
    <property type="entry name" value="YvcK_like"/>
    <property type="match status" value="1"/>
</dbReference>
<reference evidence="4 5" key="1">
    <citation type="journal article" date="2019" name="Lett. Appl. Microbiol.">
        <title>A case of 'blown pack' spoilage of vacuum-packaged pork likely associated with Clostridium estertheticum in Canada.</title>
        <authorList>
            <person name="Zhang P."/>
            <person name="Ward P."/>
            <person name="McMullen L.M."/>
            <person name="Yang X."/>
        </authorList>
    </citation>
    <scope>NUCLEOTIDE SEQUENCE [LARGE SCALE GENOMIC DNA]</scope>
    <source>
        <strain evidence="4 5">MA19</strain>
    </source>
</reference>
<dbReference type="InterPro" id="IPR010119">
    <property type="entry name" value="Gluconeogen_factor"/>
</dbReference>
<dbReference type="Pfam" id="PF01933">
    <property type="entry name" value="CofD"/>
    <property type="match status" value="1"/>
</dbReference>
<comment type="similarity">
    <text evidence="2">Belongs to the gluconeogenesis factor family.</text>
</comment>
<feature type="transmembrane region" description="Helical" evidence="3">
    <location>
        <begin position="47"/>
        <end position="74"/>
    </location>
</feature>
<name>A0A5N7J5Z4_9CLOT</name>
<keyword evidence="3" id="KW-0812">Transmembrane</keyword>
<dbReference type="RefSeq" id="WP_152753508.1">
    <property type="nucleotide sequence ID" value="NZ_SPSE01000045.1"/>
</dbReference>
<dbReference type="HAMAP" id="MF_00973">
    <property type="entry name" value="Gluconeogen_factor"/>
    <property type="match status" value="1"/>
</dbReference>
<comment type="subcellular location">
    <subcellularLocation>
        <location evidence="2">Cytoplasm</location>
    </subcellularLocation>
</comment>
<keyword evidence="3" id="KW-0472">Membrane</keyword>
<gene>
    <name evidence="4" type="ORF">E4V82_18955</name>
</gene>
<proteinExistence type="inferred from homology"/>
<sequence length="446" mass="49508">MMLRNLLKPGINIKRWILLGIVGVSILVFGIFELINKKYHSLPKIVLSALIIVLGALIIYVAIIQIIKFFIILVNTGSIDVAISSKKFEDLIYEKRVLIKGPKIVVIGGGTGLSTMLRGLKKYTNNITAIVTVADDGGGSGVLREDLGILPPGDIRNCILALADTEPLMDELLQYRFKDGRLKDQSFGNLFLAAMDGISNNFEEAVHKMSSVLAVTGRVIPVTLDNMTLKAKLKNGNIIDGESNIPKGVIDNKSPIDEVFIEPTDARALKEALVAINEADAVILGPGSLYTSIIPNILVKEIRNALYKTKSIRIYVSNIMTQPGESDNYTVNDHIKAINRHAKGKVVDYVLVNTGKISSELELRYRNDNSKMVIINEEEIKKQGIGIIRSDFVKIGKGHIRHDTEKLATILVETIMEKKLFNDKKKIGEYFYLSQRLKENKNKKNN</sequence>
<evidence type="ECO:0000256" key="2">
    <source>
        <dbReference type="HAMAP-Rule" id="MF_00973"/>
    </source>
</evidence>
<dbReference type="GO" id="GO:0043743">
    <property type="term" value="F:LPPG:FO 2-phospho-L-lactate transferase activity"/>
    <property type="evidence" value="ECO:0007669"/>
    <property type="project" value="InterPro"/>
</dbReference>
<evidence type="ECO:0000256" key="1">
    <source>
        <dbReference type="ARBA" id="ARBA00022490"/>
    </source>
</evidence>
<dbReference type="Proteomes" id="UP000342249">
    <property type="component" value="Unassembled WGS sequence"/>
</dbReference>
<dbReference type="EMBL" id="SPSF01000044">
    <property type="protein sequence ID" value="MPQ64171.1"/>
    <property type="molecule type" value="Genomic_DNA"/>
</dbReference>
<organism evidence="4 5">
    <name type="scientific">Clostridium estertheticum</name>
    <dbReference type="NCBI Taxonomy" id="238834"/>
    <lineage>
        <taxon>Bacteria</taxon>
        <taxon>Bacillati</taxon>
        <taxon>Bacillota</taxon>
        <taxon>Clostridia</taxon>
        <taxon>Eubacteriales</taxon>
        <taxon>Clostridiaceae</taxon>
        <taxon>Clostridium</taxon>
    </lineage>
</organism>
<protein>
    <recommendedName>
        <fullName evidence="2">Putative gluconeogenesis factor</fullName>
    </recommendedName>
</protein>
<dbReference type="NCBIfam" id="TIGR01826">
    <property type="entry name" value="CofD_related"/>
    <property type="match status" value="1"/>
</dbReference>
<evidence type="ECO:0000313" key="5">
    <source>
        <dbReference type="Proteomes" id="UP000342249"/>
    </source>
</evidence>
<evidence type="ECO:0000313" key="4">
    <source>
        <dbReference type="EMBL" id="MPQ64171.1"/>
    </source>
</evidence>
<accession>A0A5N7J5Z4</accession>
<keyword evidence="1 2" id="KW-0963">Cytoplasm</keyword>
<evidence type="ECO:0000256" key="3">
    <source>
        <dbReference type="SAM" id="Phobius"/>
    </source>
</evidence>
<comment type="function">
    <text evidence="2">Required for morphogenesis under gluconeogenic growth conditions.</text>
</comment>
<dbReference type="Gene3D" id="3.40.50.10680">
    <property type="entry name" value="CofD-like domains"/>
    <property type="match status" value="1"/>
</dbReference>
<dbReference type="PANTHER" id="PTHR30135">
    <property type="entry name" value="UNCHARACTERIZED PROTEIN YVCK-RELATED"/>
    <property type="match status" value="1"/>
</dbReference>
<keyword evidence="3" id="KW-1133">Transmembrane helix</keyword>
<dbReference type="AlphaFoldDB" id="A0A5N7J5Z4"/>
<dbReference type="GO" id="GO:0008360">
    <property type="term" value="P:regulation of cell shape"/>
    <property type="evidence" value="ECO:0007669"/>
    <property type="project" value="UniProtKB-UniRule"/>
</dbReference>
<dbReference type="SUPFAM" id="SSF142338">
    <property type="entry name" value="CofD-like"/>
    <property type="match status" value="1"/>
</dbReference>
<comment type="caution">
    <text evidence="4">The sequence shown here is derived from an EMBL/GenBank/DDBJ whole genome shotgun (WGS) entry which is preliminary data.</text>
</comment>
<dbReference type="InterPro" id="IPR038136">
    <property type="entry name" value="CofD-like_dom_sf"/>
</dbReference>
<dbReference type="GO" id="GO:0005737">
    <property type="term" value="C:cytoplasm"/>
    <property type="evidence" value="ECO:0007669"/>
    <property type="project" value="UniProtKB-SubCell"/>
</dbReference>
<dbReference type="InterPro" id="IPR002882">
    <property type="entry name" value="CofD"/>
</dbReference>
<dbReference type="PANTHER" id="PTHR30135:SF3">
    <property type="entry name" value="GLUCONEOGENESIS FACTOR-RELATED"/>
    <property type="match status" value="1"/>
</dbReference>
<feature type="transmembrane region" description="Helical" evidence="3">
    <location>
        <begin position="16"/>
        <end position="35"/>
    </location>
</feature>